<feature type="non-terminal residue" evidence="1">
    <location>
        <position position="1"/>
    </location>
</feature>
<evidence type="ECO:0000313" key="1">
    <source>
        <dbReference type="EMBL" id="CAG8850882.1"/>
    </source>
</evidence>
<keyword evidence="2" id="KW-1185">Reference proteome</keyword>
<gene>
    <name evidence="1" type="ORF">GMARGA_LOCUS40443</name>
</gene>
<accession>A0ABN7X9S0</accession>
<sequence length="54" mass="6427">YDFNKYKEITLLDNNLECLRYWPSNIEIDDTIDTGYKKAIHLARHLEITSIPDN</sequence>
<feature type="non-terminal residue" evidence="1">
    <location>
        <position position="54"/>
    </location>
</feature>
<evidence type="ECO:0000313" key="2">
    <source>
        <dbReference type="Proteomes" id="UP000789901"/>
    </source>
</evidence>
<dbReference type="Proteomes" id="UP000789901">
    <property type="component" value="Unassembled WGS sequence"/>
</dbReference>
<protein>
    <submittedName>
        <fullName evidence="1">7679_t:CDS:1</fullName>
    </submittedName>
</protein>
<name>A0ABN7X9S0_GIGMA</name>
<dbReference type="EMBL" id="CAJVQB010103246">
    <property type="protein sequence ID" value="CAG8850882.1"/>
    <property type="molecule type" value="Genomic_DNA"/>
</dbReference>
<organism evidence="1 2">
    <name type="scientific">Gigaspora margarita</name>
    <dbReference type="NCBI Taxonomy" id="4874"/>
    <lineage>
        <taxon>Eukaryota</taxon>
        <taxon>Fungi</taxon>
        <taxon>Fungi incertae sedis</taxon>
        <taxon>Mucoromycota</taxon>
        <taxon>Glomeromycotina</taxon>
        <taxon>Glomeromycetes</taxon>
        <taxon>Diversisporales</taxon>
        <taxon>Gigasporaceae</taxon>
        <taxon>Gigaspora</taxon>
    </lineage>
</organism>
<proteinExistence type="predicted"/>
<comment type="caution">
    <text evidence="1">The sequence shown here is derived from an EMBL/GenBank/DDBJ whole genome shotgun (WGS) entry which is preliminary data.</text>
</comment>
<reference evidence="1 2" key="1">
    <citation type="submission" date="2021-06" db="EMBL/GenBank/DDBJ databases">
        <authorList>
            <person name="Kallberg Y."/>
            <person name="Tangrot J."/>
            <person name="Rosling A."/>
        </authorList>
    </citation>
    <scope>NUCLEOTIDE SEQUENCE [LARGE SCALE GENOMIC DNA]</scope>
    <source>
        <strain evidence="1 2">120-4 pot B 10/14</strain>
    </source>
</reference>